<evidence type="ECO:0000313" key="9">
    <source>
        <dbReference type="Proteomes" id="UP001501411"/>
    </source>
</evidence>
<keyword evidence="5 7" id="KW-0472">Membrane</keyword>
<keyword evidence="2 7" id="KW-0813">Transport</keyword>
<evidence type="ECO:0000256" key="1">
    <source>
        <dbReference type="ARBA" id="ARBA00004370"/>
    </source>
</evidence>
<evidence type="ECO:0000256" key="5">
    <source>
        <dbReference type="ARBA" id="ARBA00023136"/>
    </source>
</evidence>
<dbReference type="PANTHER" id="PTHR11910">
    <property type="entry name" value="ATP SYNTHASE DELTA CHAIN"/>
    <property type="match status" value="1"/>
</dbReference>
<comment type="subcellular location">
    <subcellularLocation>
        <location evidence="7">Cell membrane</location>
        <topology evidence="7">Peripheral membrane protein</topology>
    </subcellularLocation>
    <subcellularLocation>
        <location evidence="1">Membrane</location>
    </subcellularLocation>
</comment>
<evidence type="ECO:0000256" key="3">
    <source>
        <dbReference type="ARBA" id="ARBA00022781"/>
    </source>
</evidence>
<gene>
    <name evidence="7 8" type="primary">atpH</name>
    <name evidence="8" type="ORF">GCM10023231_27540</name>
</gene>
<reference evidence="9" key="1">
    <citation type="journal article" date="2019" name="Int. J. Syst. Evol. Microbiol.">
        <title>The Global Catalogue of Microorganisms (GCM) 10K type strain sequencing project: providing services to taxonomists for standard genome sequencing and annotation.</title>
        <authorList>
            <consortium name="The Broad Institute Genomics Platform"/>
            <consortium name="The Broad Institute Genome Sequencing Center for Infectious Disease"/>
            <person name="Wu L."/>
            <person name="Ma J."/>
        </authorList>
    </citation>
    <scope>NUCLEOTIDE SEQUENCE [LARGE SCALE GENOMIC DNA]</scope>
    <source>
        <strain evidence="9">JCM 18200</strain>
    </source>
</reference>
<keyword evidence="4 7" id="KW-0406">Ion transport</keyword>
<protein>
    <recommendedName>
        <fullName evidence="7">ATP synthase subunit delta</fullName>
    </recommendedName>
    <alternativeName>
        <fullName evidence="7">ATP synthase F(1) sector subunit delta</fullName>
    </alternativeName>
    <alternativeName>
        <fullName evidence="7">F-type ATPase subunit delta</fullName>
        <shortName evidence="7">F-ATPase subunit delta</shortName>
    </alternativeName>
</protein>
<dbReference type="InterPro" id="IPR026015">
    <property type="entry name" value="ATP_synth_OSCP/delta_N_sf"/>
</dbReference>
<evidence type="ECO:0000313" key="8">
    <source>
        <dbReference type="EMBL" id="GAA4797474.1"/>
    </source>
</evidence>
<evidence type="ECO:0000256" key="7">
    <source>
        <dbReference type="HAMAP-Rule" id="MF_01416"/>
    </source>
</evidence>
<comment type="similarity">
    <text evidence="7">Belongs to the ATPase delta chain family.</text>
</comment>
<dbReference type="Gene3D" id="1.10.520.20">
    <property type="entry name" value="N-terminal domain of the delta subunit of the F1F0-ATP synthase"/>
    <property type="match status" value="1"/>
</dbReference>
<organism evidence="8 9">
    <name type="scientific">Olivibacter ginsenosidimutans</name>
    <dbReference type="NCBI Taxonomy" id="1176537"/>
    <lineage>
        <taxon>Bacteria</taxon>
        <taxon>Pseudomonadati</taxon>
        <taxon>Bacteroidota</taxon>
        <taxon>Sphingobacteriia</taxon>
        <taxon>Sphingobacteriales</taxon>
        <taxon>Sphingobacteriaceae</taxon>
        <taxon>Olivibacter</taxon>
    </lineage>
</organism>
<comment type="caution">
    <text evidence="8">The sequence shown here is derived from an EMBL/GenBank/DDBJ whole genome shotgun (WGS) entry which is preliminary data.</text>
</comment>
<accession>A0ABP9BPR1</accession>
<dbReference type="SUPFAM" id="SSF47928">
    <property type="entry name" value="N-terminal domain of the delta subunit of the F1F0-ATP synthase"/>
    <property type="match status" value="1"/>
</dbReference>
<dbReference type="PRINTS" id="PR00125">
    <property type="entry name" value="ATPASEDELTA"/>
</dbReference>
<sequence length="178" mass="19843">MSEFKVASRYAKALLDLSIEQQVLDQVKQNVEDFISVAKKHSELRAVLKNPIVKHDKKNNILKTLFGNQFQPVLIGFFTLMVNKGRGEILFGTAQEFIREYNEYKGIVIARVTSAAPLSEESKAALKEVIKSSTGHEVILENRVDSNLIGGFVVTVGDRQLDVSIAGRLNTLDRAFHA</sequence>
<dbReference type="RefSeq" id="WP_345232377.1">
    <property type="nucleotide sequence ID" value="NZ_BAABIQ010000038.1"/>
</dbReference>
<dbReference type="Proteomes" id="UP001501411">
    <property type="component" value="Unassembled WGS sequence"/>
</dbReference>
<keyword evidence="3 7" id="KW-0375">Hydrogen ion transport</keyword>
<proteinExistence type="inferred from homology"/>
<dbReference type="EMBL" id="BAABIQ010000038">
    <property type="protein sequence ID" value="GAA4797474.1"/>
    <property type="molecule type" value="Genomic_DNA"/>
</dbReference>
<keyword evidence="9" id="KW-1185">Reference proteome</keyword>
<comment type="function">
    <text evidence="7">F(1)F(0) ATP synthase produces ATP from ADP in the presence of a proton or sodium gradient. F-type ATPases consist of two structural domains, F(1) containing the extramembraneous catalytic core and F(0) containing the membrane proton channel, linked together by a central stalk and a peripheral stalk. During catalysis, ATP synthesis in the catalytic domain of F(1) is coupled via a rotary mechanism of the central stalk subunits to proton translocation.</text>
</comment>
<dbReference type="Pfam" id="PF00213">
    <property type="entry name" value="OSCP"/>
    <property type="match status" value="1"/>
</dbReference>
<comment type="function">
    <text evidence="7">This protein is part of the stalk that links CF(0) to CF(1). It either transmits conformational changes from CF(0) to CF(1) or is implicated in proton conduction.</text>
</comment>
<dbReference type="HAMAP" id="MF_01416">
    <property type="entry name" value="ATP_synth_delta_bact"/>
    <property type="match status" value="1"/>
</dbReference>
<evidence type="ECO:0000256" key="4">
    <source>
        <dbReference type="ARBA" id="ARBA00023065"/>
    </source>
</evidence>
<evidence type="ECO:0000256" key="2">
    <source>
        <dbReference type="ARBA" id="ARBA00022448"/>
    </source>
</evidence>
<dbReference type="InterPro" id="IPR000711">
    <property type="entry name" value="ATPase_OSCP/dsu"/>
</dbReference>
<name>A0ABP9BPR1_9SPHI</name>
<keyword evidence="7" id="KW-1003">Cell membrane</keyword>
<dbReference type="NCBIfam" id="TIGR01145">
    <property type="entry name" value="ATP_synt_delta"/>
    <property type="match status" value="1"/>
</dbReference>
<evidence type="ECO:0000256" key="6">
    <source>
        <dbReference type="ARBA" id="ARBA00023310"/>
    </source>
</evidence>
<keyword evidence="7" id="KW-0139">CF(1)</keyword>
<keyword evidence="6 7" id="KW-0066">ATP synthesis</keyword>